<feature type="domain" description="NADH:flavin oxidoreductase/NADH oxidase N-terminal" evidence="1">
    <location>
        <begin position="5"/>
        <end position="336"/>
    </location>
</feature>
<gene>
    <name evidence="2 4" type="ORF">P152DRAFT_517398</name>
</gene>
<dbReference type="InterPro" id="IPR045247">
    <property type="entry name" value="Oye-like"/>
</dbReference>
<dbReference type="Pfam" id="PF00724">
    <property type="entry name" value="Oxidored_FMN"/>
    <property type="match status" value="1"/>
</dbReference>
<dbReference type="RefSeq" id="XP_033530255.1">
    <property type="nucleotide sequence ID" value="XM_033683006.1"/>
</dbReference>
<evidence type="ECO:0000259" key="1">
    <source>
        <dbReference type="Pfam" id="PF00724"/>
    </source>
</evidence>
<dbReference type="SUPFAM" id="SSF51395">
    <property type="entry name" value="FMN-linked oxidoreductases"/>
    <property type="match status" value="1"/>
</dbReference>
<reference evidence="4" key="2">
    <citation type="submission" date="2020-04" db="EMBL/GenBank/DDBJ databases">
        <authorList>
            <consortium name="NCBI Genome Project"/>
        </authorList>
    </citation>
    <scope>NUCLEOTIDE SEQUENCE</scope>
    <source>
        <strain evidence="4">CBS 781.70</strain>
    </source>
</reference>
<evidence type="ECO:0000313" key="4">
    <source>
        <dbReference type="RefSeq" id="XP_033530255.1"/>
    </source>
</evidence>
<proteinExistence type="predicted"/>
<evidence type="ECO:0000313" key="3">
    <source>
        <dbReference type="Proteomes" id="UP000504638"/>
    </source>
</evidence>
<protein>
    <submittedName>
        <fullName evidence="2 4">NADH:flavin oxidoreductase/NADH oxidase family protein</fullName>
    </submittedName>
</protein>
<accession>A0A6G1FS63</accession>
<dbReference type="FunFam" id="3.20.20.70:FF:000138">
    <property type="entry name" value="NADPH dehydrogenase 1"/>
    <property type="match status" value="1"/>
</dbReference>
<dbReference type="PANTHER" id="PTHR22893">
    <property type="entry name" value="NADH OXIDOREDUCTASE-RELATED"/>
    <property type="match status" value="1"/>
</dbReference>
<dbReference type="Gene3D" id="3.20.20.70">
    <property type="entry name" value="Aldolase class I"/>
    <property type="match status" value="1"/>
</dbReference>
<dbReference type="AlphaFoldDB" id="A0A6G1FS63"/>
<reference evidence="4" key="3">
    <citation type="submission" date="2025-04" db="UniProtKB">
        <authorList>
            <consortium name="RefSeq"/>
        </authorList>
    </citation>
    <scope>IDENTIFICATION</scope>
    <source>
        <strain evidence="4">CBS 781.70</strain>
    </source>
</reference>
<dbReference type="InterPro" id="IPR013785">
    <property type="entry name" value="Aldolase_TIM"/>
</dbReference>
<sequence length="371" mass="40733">MENSNLFKPLTVGKCDLAHRIAMAPLTRFRAQDNHVPTIPLSATYYAQRACVPGTLLISEATFISDKASGMPNVPGLWSLEQLTAWREITDAVHAEGSKIYCQLWALGRAAAQPVMEAKGLEIVSSSAVPMTEKAPVPRALSEEEIWEFVGVYAQAAKNAVEVAGFDGVEIHGANGYLIDQFTQDTCNKRTDQWGGSIEKRSRFAIEIAKAIVKAVGSDRAGIRLSPWGTFQGMLMDDPIPQFTYLIGELKKIGLAYIHLTESRVTGPVDITPSGSLHPFVDAWGEQPVIIAGGYTAEKAREAVDVEYKGKPVVIAFGRHFISNPDLVFRTMKGIPFTKYNRKTFYIPKNPVGYTDYPHAKEFGRPAASKI</sequence>
<name>A0A6G1FS63_9PEZI</name>
<dbReference type="CDD" id="cd02933">
    <property type="entry name" value="OYE_like_FMN"/>
    <property type="match status" value="1"/>
</dbReference>
<dbReference type="GO" id="GO:0003959">
    <property type="term" value="F:NADPH dehydrogenase activity"/>
    <property type="evidence" value="ECO:0007669"/>
    <property type="project" value="TreeGrafter"/>
</dbReference>
<dbReference type="OrthoDB" id="276546at2759"/>
<dbReference type="GO" id="GO:0010181">
    <property type="term" value="F:FMN binding"/>
    <property type="evidence" value="ECO:0007669"/>
    <property type="project" value="InterPro"/>
</dbReference>
<keyword evidence="3" id="KW-1185">Reference proteome</keyword>
<dbReference type="PANTHER" id="PTHR22893:SF91">
    <property type="entry name" value="NADPH DEHYDROGENASE 2-RELATED"/>
    <property type="match status" value="1"/>
</dbReference>
<dbReference type="InterPro" id="IPR001155">
    <property type="entry name" value="OxRdtase_FMN_N"/>
</dbReference>
<organism evidence="2">
    <name type="scientific">Eremomyces bilateralis CBS 781.70</name>
    <dbReference type="NCBI Taxonomy" id="1392243"/>
    <lineage>
        <taxon>Eukaryota</taxon>
        <taxon>Fungi</taxon>
        <taxon>Dikarya</taxon>
        <taxon>Ascomycota</taxon>
        <taxon>Pezizomycotina</taxon>
        <taxon>Dothideomycetes</taxon>
        <taxon>Dothideomycetes incertae sedis</taxon>
        <taxon>Eremomycetales</taxon>
        <taxon>Eremomycetaceae</taxon>
        <taxon>Eremomyces</taxon>
    </lineage>
</organism>
<dbReference type="GeneID" id="54423576"/>
<dbReference type="EMBL" id="ML975181">
    <property type="protein sequence ID" value="KAF1808624.1"/>
    <property type="molecule type" value="Genomic_DNA"/>
</dbReference>
<dbReference type="Proteomes" id="UP000504638">
    <property type="component" value="Unplaced"/>
</dbReference>
<reference evidence="2 4" key="1">
    <citation type="submission" date="2020-01" db="EMBL/GenBank/DDBJ databases">
        <authorList>
            <consortium name="DOE Joint Genome Institute"/>
            <person name="Haridas S."/>
            <person name="Albert R."/>
            <person name="Binder M."/>
            <person name="Bloem J."/>
            <person name="Labutti K."/>
            <person name="Salamov A."/>
            <person name="Andreopoulos B."/>
            <person name="Baker S.E."/>
            <person name="Barry K."/>
            <person name="Bills G."/>
            <person name="Bluhm B.H."/>
            <person name="Cannon C."/>
            <person name="Castanera R."/>
            <person name="Culley D.E."/>
            <person name="Daum C."/>
            <person name="Ezra D."/>
            <person name="Gonzalez J.B."/>
            <person name="Henrissat B."/>
            <person name="Kuo A."/>
            <person name="Liang C."/>
            <person name="Lipzen A."/>
            <person name="Lutzoni F."/>
            <person name="Magnuson J."/>
            <person name="Mondo S."/>
            <person name="Nolan M."/>
            <person name="Ohm R."/>
            <person name="Pangilinan J."/>
            <person name="Park H.-J."/>
            <person name="Ramirez L."/>
            <person name="Alfaro M."/>
            <person name="Sun H."/>
            <person name="Tritt A."/>
            <person name="Yoshinaga Y."/>
            <person name="Zwiers L.-H."/>
            <person name="Turgeon B.G."/>
            <person name="Goodwin S.B."/>
            <person name="Spatafora J.W."/>
            <person name="Crous P.W."/>
            <person name="Grigoriev I.V."/>
        </authorList>
    </citation>
    <scope>NUCLEOTIDE SEQUENCE</scope>
    <source>
        <strain evidence="2 4">CBS 781.70</strain>
    </source>
</reference>
<evidence type="ECO:0000313" key="2">
    <source>
        <dbReference type="EMBL" id="KAF1808624.1"/>
    </source>
</evidence>